<dbReference type="PANTHER" id="PTHR24103">
    <property type="entry name" value="E3 UBIQUITIN-PROTEIN LIGASE TRIM"/>
    <property type="match status" value="1"/>
</dbReference>
<dbReference type="PROSITE" id="PS00518">
    <property type="entry name" value="ZF_RING_1"/>
    <property type="match status" value="1"/>
</dbReference>
<evidence type="ECO:0000313" key="8">
    <source>
        <dbReference type="EMBL" id="KAL3872680.1"/>
    </source>
</evidence>
<dbReference type="SUPFAM" id="SSF57845">
    <property type="entry name" value="B-box zinc-binding domain"/>
    <property type="match status" value="1"/>
</dbReference>
<dbReference type="InterPro" id="IPR050143">
    <property type="entry name" value="TRIM/RBCC"/>
</dbReference>
<dbReference type="InterPro" id="IPR001841">
    <property type="entry name" value="Znf_RING"/>
</dbReference>
<dbReference type="EMBL" id="JBJQND010000006">
    <property type="protein sequence ID" value="KAL3872680.1"/>
    <property type="molecule type" value="Genomic_DNA"/>
</dbReference>
<feature type="coiled-coil region" evidence="5">
    <location>
        <begin position="252"/>
        <end position="286"/>
    </location>
</feature>
<evidence type="ECO:0000256" key="4">
    <source>
        <dbReference type="PROSITE-ProRule" id="PRU00175"/>
    </source>
</evidence>
<name>A0ABD3WJK3_SINWO</name>
<dbReference type="SUPFAM" id="SSF57850">
    <property type="entry name" value="RING/U-box"/>
    <property type="match status" value="1"/>
</dbReference>
<keyword evidence="3" id="KW-0862">Zinc</keyword>
<dbReference type="Gene3D" id="3.30.160.60">
    <property type="entry name" value="Classic Zinc Finger"/>
    <property type="match status" value="1"/>
</dbReference>
<feature type="compositionally biased region" description="Polar residues" evidence="6">
    <location>
        <begin position="303"/>
        <end position="331"/>
    </location>
</feature>
<dbReference type="InterPro" id="IPR013083">
    <property type="entry name" value="Znf_RING/FYVE/PHD"/>
</dbReference>
<feature type="compositionally biased region" description="Basic and acidic residues" evidence="6">
    <location>
        <begin position="338"/>
        <end position="355"/>
    </location>
</feature>
<protein>
    <recommendedName>
        <fullName evidence="7">RING-type domain-containing protein</fullName>
    </recommendedName>
</protein>
<dbReference type="InterPro" id="IPR017907">
    <property type="entry name" value="Znf_RING_CS"/>
</dbReference>
<dbReference type="PROSITE" id="PS50089">
    <property type="entry name" value="ZF_RING_2"/>
    <property type="match status" value="1"/>
</dbReference>
<evidence type="ECO:0000256" key="5">
    <source>
        <dbReference type="SAM" id="Coils"/>
    </source>
</evidence>
<keyword evidence="2 4" id="KW-0863">Zinc-finger</keyword>
<evidence type="ECO:0000256" key="2">
    <source>
        <dbReference type="ARBA" id="ARBA00022771"/>
    </source>
</evidence>
<keyword evidence="5" id="KW-0175">Coiled coil</keyword>
<feature type="region of interest" description="Disordered" evidence="6">
    <location>
        <begin position="395"/>
        <end position="414"/>
    </location>
</feature>
<keyword evidence="9" id="KW-1185">Reference proteome</keyword>
<organism evidence="8 9">
    <name type="scientific">Sinanodonta woodiana</name>
    <name type="common">Chinese pond mussel</name>
    <name type="synonym">Anodonta woodiana</name>
    <dbReference type="NCBI Taxonomy" id="1069815"/>
    <lineage>
        <taxon>Eukaryota</taxon>
        <taxon>Metazoa</taxon>
        <taxon>Spiralia</taxon>
        <taxon>Lophotrochozoa</taxon>
        <taxon>Mollusca</taxon>
        <taxon>Bivalvia</taxon>
        <taxon>Autobranchia</taxon>
        <taxon>Heteroconchia</taxon>
        <taxon>Palaeoheterodonta</taxon>
        <taxon>Unionida</taxon>
        <taxon>Unionoidea</taxon>
        <taxon>Unionidae</taxon>
        <taxon>Unioninae</taxon>
        <taxon>Sinanodonta</taxon>
    </lineage>
</organism>
<dbReference type="SMART" id="SM00184">
    <property type="entry name" value="RING"/>
    <property type="match status" value="1"/>
</dbReference>
<dbReference type="Pfam" id="PF15227">
    <property type="entry name" value="zf-C3HC4_4"/>
    <property type="match status" value="1"/>
</dbReference>
<feature type="region of interest" description="Disordered" evidence="6">
    <location>
        <begin position="303"/>
        <end position="370"/>
    </location>
</feature>
<accession>A0ABD3WJK3</accession>
<proteinExistence type="predicted"/>
<feature type="compositionally biased region" description="Low complexity" evidence="6">
    <location>
        <begin position="356"/>
        <end position="366"/>
    </location>
</feature>
<dbReference type="AlphaFoldDB" id="A0ABD3WJK3"/>
<evidence type="ECO:0000256" key="6">
    <source>
        <dbReference type="SAM" id="MobiDB-lite"/>
    </source>
</evidence>
<dbReference type="GO" id="GO:0008270">
    <property type="term" value="F:zinc ion binding"/>
    <property type="evidence" value="ECO:0007669"/>
    <property type="project" value="UniProtKB-KW"/>
</dbReference>
<sequence>MAFVNRDIQNVLENFNCAIHLSILEDPRKLPCGHTFCKSCILGLISEVEKIGEPVFKCPVCRAMHSIPKGNSFLHRDYPYPTDQFALYQIHSLSQYEQLTLCANHPKKIEEYFCTHHHQKMCADCGFRNHKEEPCKVVPVEEAIPLLKDEVENMTDAVRSLFMTGDKMEEKNIQHALNDVEKAEARFKKFYRGMKRDFRNIKKDILNRTEKLTMEEKDKIFSLSSLLEEAENTVKTEFDNPHNEIYSLVSMYKSLKDSKEEVSALIDKARKRFKNQKDQLTITESKEFISCVDGKWKPFAITEKQSTQSKESPQKSKANGSQKGIRSTKGVNVTGKKKSIDRDKSTAKDKSEHMTPKPGETTTPKKQVFSVSGPLALKLSPVSESINVSREMDHLFDSDNDFMPSSSDEWSDSP</sequence>
<reference evidence="8 9" key="1">
    <citation type="submission" date="2024-11" db="EMBL/GenBank/DDBJ databases">
        <title>Chromosome-level genome assembly of the freshwater bivalve Anodonta woodiana.</title>
        <authorList>
            <person name="Chen X."/>
        </authorList>
    </citation>
    <scope>NUCLEOTIDE SEQUENCE [LARGE SCALE GENOMIC DNA]</scope>
    <source>
        <strain evidence="8">MN2024</strain>
        <tissue evidence="8">Gills</tissue>
    </source>
</reference>
<evidence type="ECO:0000259" key="7">
    <source>
        <dbReference type="PROSITE" id="PS50089"/>
    </source>
</evidence>
<gene>
    <name evidence="8" type="ORF">ACJMK2_035891</name>
</gene>
<dbReference type="Gene3D" id="3.30.40.10">
    <property type="entry name" value="Zinc/RING finger domain, C3HC4 (zinc finger)"/>
    <property type="match status" value="1"/>
</dbReference>
<evidence type="ECO:0000256" key="3">
    <source>
        <dbReference type="ARBA" id="ARBA00022833"/>
    </source>
</evidence>
<evidence type="ECO:0000313" key="9">
    <source>
        <dbReference type="Proteomes" id="UP001634394"/>
    </source>
</evidence>
<keyword evidence="1" id="KW-0479">Metal-binding</keyword>
<feature type="domain" description="RING-type" evidence="7">
    <location>
        <begin position="17"/>
        <end position="62"/>
    </location>
</feature>
<evidence type="ECO:0000256" key="1">
    <source>
        <dbReference type="ARBA" id="ARBA00022723"/>
    </source>
</evidence>
<comment type="caution">
    <text evidence="8">The sequence shown here is derived from an EMBL/GenBank/DDBJ whole genome shotgun (WGS) entry which is preliminary data.</text>
</comment>
<dbReference type="Proteomes" id="UP001634394">
    <property type="component" value="Unassembled WGS sequence"/>
</dbReference>